<dbReference type="Proteomes" id="UP001589906">
    <property type="component" value="Unassembled WGS sequence"/>
</dbReference>
<reference evidence="1 2" key="1">
    <citation type="submission" date="2024-09" db="EMBL/GenBank/DDBJ databases">
        <authorList>
            <person name="Sun Q."/>
            <person name="Mori K."/>
        </authorList>
    </citation>
    <scope>NUCLEOTIDE SEQUENCE [LARGE SCALE GENOMIC DNA]</scope>
    <source>
        <strain evidence="1 2">NCAIM B.02621</strain>
    </source>
</reference>
<dbReference type="Pfam" id="PF12686">
    <property type="entry name" value="DUF3800"/>
    <property type="match status" value="1"/>
</dbReference>
<proteinExistence type="predicted"/>
<keyword evidence="2" id="KW-1185">Reference proteome</keyword>
<accession>A0ABV6R515</accession>
<organism evidence="1 2">
    <name type="scientific">Brevundimonas balnearis</name>
    <dbReference type="NCBI Taxonomy" id="1572858"/>
    <lineage>
        <taxon>Bacteria</taxon>
        <taxon>Pseudomonadati</taxon>
        <taxon>Pseudomonadota</taxon>
        <taxon>Alphaproteobacteria</taxon>
        <taxon>Caulobacterales</taxon>
        <taxon>Caulobacteraceae</taxon>
        <taxon>Brevundimonas</taxon>
    </lineage>
</organism>
<evidence type="ECO:0000313" key="1">
    <source>
        <dbReference type="EMBL" id="MFC0634705.1"/>
    </source>
</evidence>
<dbReference type="InterPro" id="IPR024524">
    <property type="entry name" value="DUF3800"/>
</dbReference>
<protein>
    <submittedName>
        <fullName evidence="1">DUF3800 domain-containing protein</fullName>
    </submittedName>
</protein>
<sequence length="212" mass="24026">MTGLGHSSSVELPFSDYLIFADESGDHGLASFEASYPVFVLVLVLVKKDAYVGSLVPAIQALKLDYFGHDQVILHERDIRRQSPPFGFLRTNAELRSGFLDRINAVVDAAEFEIISAVIHKDRLAQRYASPWNPYDIAILFCMERTMERLMELGRAGRLQHVVFERRGGPEDANLELTFRRIASNVGSWGLKRVDFSGCQWEPEPRLRRSEA</sequence>
<gene>
    <name evidence="1" type="ORF">ACFFGE_12565</name>
</gene>
<evidence type="ECO:0000313" key="2">
    <source>
        <dbReference type="Proteomes" id="UP001589906"/>
    </source>
</evidence>
<dbReference type="EMBL" id="JBHLSW010000014">
    <property type="protein sequence ID" value="MFC0634705.1"/>
    <property type="molecule type" value="Genomic_DNA"/>
</dbReference>
<comment type="caution">
    <text evidence="1">The sequence shown here is derived from an EMBL/GenBank/DDBJ whole genome shotgun (WGS) entry which is preliminary data.</text>
</comment>
<name>A0ABV6R515_9CAUL</name>